<dbReference type="EMBL" id="CYKH01000811">
    <property type="protein sequence ID" value="CUI14244.1"/>
    <property type="molecule type" value="Genomic_DNA"/>
</dbReference>
<evidence type="ECO:0000256" key="1">
    <source>
        <dbReference type="ARBA" id="ARBA00022692"/>
    </source>
</evidence>
<protein>
    <submittedName>
        <fullName evidence="8">Membrane-associated protein, putative</fullName>
    </submittedName>
</protein>
<evidence type="ECO:0000256" key="5">
    <source>
        <dbReference type="ARBA" id="ARBA00023329"/>
    </source>
</evidence>
<dbReference type="Proteomes" id="UP000051952">
    <property type="component" value="Unassembled WGS sequence"/>
</dbReference>
<accession>A0A0S4KKT5</accession>
<dbReference type="VEuPathDB" id="TriTrypDB:BSAL_79300"/>
<sequence length="216" mass="23454">MGKKKQNTTTAAPVIAATTPAPVVAAPAPAPEPTKPPVKRVPALEVPRITRMEEEERKIISEALYQSELDKLHQRDDQLTFVSQTNAEKLKGFKSFAGMMADPVNRRVMRVFVFVTILMFSVPIVSLFIGMRVLAPVLGMEKDRDTVGGLFAVATTVVIMVGYVVFALGEDEVFDERVQEANIAANKEATAAKKKAVVSPIVTSAVPSSKSKSKKQ</sequence>
<gene>
    <name evidence="8" type="ORF">BSAL_79300</name>
</gene>
<keyword evidence="9" id="KW-1185">Reference proteome</keyword>
<evidence type="ECO:0000256" key="7">
    <source>
        <dbReference type="SAM" id="Phobius"/>
    </source>
</evidence>
<dbReference type="Pfam" id="PF09446">
    <property type="entry name" value="VMA21"/>
    <property type="match status" value="1"/>
</dbReference>
<dbReference type="GO" id="GO:0070072">
    <property type="term" value="P:vacuolar proton-transporting V-type ATPase complex assembly"/>
    <property type="evidence" value="ECO:0007669"/>
    <property type="project" value="InterPro"/>
</dbReference>
<feature type="region of interest" description="Disordered" evidence="6">
    <location>
        <begin position="1"/>
        <end position="41"/>
    </location>
</feature>
<evidence type="ECO:0000313" key="9">
    <source>
        <dbReference type="Proteomes" id="UP000051952"/>
    </source>
</evidence>
<name>A0A0S4KKT5_BODSA</name>
<keyword evidence="1 7" id="KW-0812">Transmembrane</keyword>
<evidence type="ECO:0000313" key="8">
    <source>
        <dbReference type="EMBL" id="CUI14244.1"/>
    </source>
</evidence>
<feature type="compositionally biased region" description="Low complexity" evidence="6">
    <location>
        <begin position="8"/>
        <end position="27"/>
    </location>
</feature>
<evidence type="ECO:0000256" key="6">
    <source>
        <dbReference type="SAM" id="MobiDB-lite"/>
    </source>
</evidence>
<reference evidence="9" key="1">
    <citation type="submission" date="2015-09" db="EMBL/GenBank/DDBJ databases">
        <authorList>
            <consortium name="Pathogen Informatics"/>
        </authorList>
    </citation>
    <scope>NUCLEOTIDE SEQUENCE [LARGE SCALE GENOMIC DNA]</scope>
    <source>
        <strain evidence="9">Lake Konstanz</strain>
    </source>
</reference>
<evidence type="ECO:0000256" key="2">
    <source>
        <dbReference type="ARBA" id="ARBA00022824"/>
    </source>
</evidence>
<evidence type="ECO:0000256" key="3">
    <source>
        <dbReference type="ARBA" id="ARBA00022989"/>
    </source>
</evidence>
<feature type="transmembrane region" description="Helical" evidence="7">
    <location>
        <begin position="147"/>
        <end position="168"/>
    </location>
</feature>
<organism evidence="8 9">
    <name type="scientific">Bodo saltans</name>
    <name type="common">Flagellated protozoan</name>
    <dbReference type="NCBI Taxonomy" id="75058"/>
    <lineage>
        <taxon>Eukaryota</taxon>
        <taxon>Discoba</taxon>
        <taxon>Euglenozoa</taxon>
        <taxon>Kinetoplastea</taxon>
        <taxon>Metakinetoplastina</taxon>
        <taxon>Eubodonida</taxon>
        <taxon>Bodonidae</taxon>
        <taxon>Bodo</taxon>
    </lineage>
</organism>
<evidence type="ECO:0000256" key="4">
    <source>
        <dbReference type="ARBA" id="ARBA00023136"/>
    </source>
</evidence>
<dbReference type="InterPro" id="IPR019013">
    <property type="entry name" value="Vma21"/>
</dbReference>
<keyword evidence="2" id="KW-0256">Endoplasmic reticulum</keyword>
<dbReference type="GO" id="GO:0031410">
    <property type="term" value="C:cytoplasmic vesicle"/>
    <property type="evidence" value="ECO:0007669"/>
    <property type="project" value="UniProtKB-KW"/>
</dbReference>
<dbReference type="AlphaFoldDB" id="A0A0S4KKT5"/>
<keyword evidence="5" id="KW-0968">Cytoplasmic vesicle</keyword>
<feature type="transmembrane region" description="Helical" evidence="7">
    <location>
        <begin position="111"/>
        <end position="135"/>
    </location>
</feature>
<proteinExistence type="predicted"/>
<keyword evidence="3 7" id="KW-1133">Transmembrane helix</keyword>
<keyword evidence="4 7" id="KW-0472">Membrane</keyword>